<gene>
    <name evidence="1" type="ORF">KIPB_004796</name>
</gene>
<dbReference type="EMBL" id="BDIP01001061">
    <property type="protein sequence ID" value="GIQ83468.1"/>
    <property type="molecule type" value="Genomic_DNA"/>
</dbReference>
<name>A0A9K3CW95_9EUKA</name>
<comment type="caution">
    <text evidence="1">The sequence shown here is derived from an EMBL/GenBank/DDBJ whole genome shotgun (WGS) entry which is preliminary data.</text>
</comment>
<reference evidence="1 2" key="1">
    <citation type="journal article" date="2018" name="PLoS ONE">
        <title>The draft genome of Kipferlia bialata reveals reductive genome evolution in fornicate parasites.</title>
        <authorList>
            <person name="Tanifuji G."/>
            <person name="Takabayashi S."/>
            <person name="Kume K."/>
            <person name="Takagi M."/>
            <person name="Nakayama T."/>
            <person name="Kamikawa R."/>
            <person name="Inagaki Y."/>
            <person name="Hashimoto T."/>
        </authorList>
    </citation>
    <scope>NUCLEOTIDE SEQUENCE [LARGE SCALE GENOMIC DNA]</scope>
    <source>
        <strain evidence="1">NY0173</strain>
    </source>
</reference>
<accession>A0A9K3CW95</accession>
<keyword evidence="2" id="KW-1185">Reference proteome</keyword>
<evidence type="ECO:0000313" key="1">
    <source>
        <dbReference type="EMBL" id="GIQ83468.1"/>
    </source>
</evidence>
<evidence type="ECO:0000313" key="2">
    <source>
        <dbReference type="Proteomes" id="UP000265618"/>
    </source>
</evidence>
<sequence>MTRQRSTSLYIIMSLDQTRDALVAAIGAEALGPHLAPVLVQSQDATVVQGYLYPSAVHGAAAWPICGECGEPLSALLTIDGAILRGVADDSVLQVFTCQDCRGFKAFANNINVRAIPKDTPEGPVQMPFEHSPVPLCFRETVMPPDSETCSDALDIDLSVAHENALHIHCCEYGPVYVGGHPVWEQGPRVPKCRACKVRMEFIAGITAKDDLVDLGDDGNAQIYCCPSCNCFAYQYQSG</sequence>
<organism evidence="1 2">
    <name type="scientific">Kipferlia bialata</name>
    <dbReference type="NCBI Taxonomy" id="797122"/>
    <lineage>
        <taxon>Eukaryota</taxon>
        <taxon>Metamonada</taxon>
        <taxon>Carpediemonas-like organisms</taxon>
        <taxon>Kipferlia</taxon>
    </lineage>
</organism>
<protein>
    <submittedName>
        <fullName evidence="1">Uncharacterized protein</fullName>
    </submittedName>
</protein>
<dbReference type="AlphaFoldDB" id="A0A9K3CW95"/>
<dbReference type="Proteomes" id="UP000265618">
    <property type="component" value="Unassembled WGS sequence"/>
</dbReference>
<proteinExistence type="predicted"/>